<keyword evidence="1" id="KW-0472">Membrane</keyword>
<reference evidence="2 3" key="1">
    <citation type="submission" date="2019-02" db="EMBL/GenBank/DDBJ databases">
        <title>Deep-cultivation of Planctomycetes and their phenomic and genomic characterization uncovers novel biology.</title>
        <authorList>
            <person name="Wiegand S."/>
            <person name="Jogler M."/>
            <person name="Boedeker C."/>
            <person name="Pinto D."/>
            <person name="Vollmers J."/>
            <person name="Rivas-Marin E."/>
            <person name="Kohn T."/>
            <person name="Peeters S.H."/>
            <person name="Heuer A."/>
            <person name="Rast P."/>
            <person name="Oberbeckmann S."/>
            <person name="Bunk B."/>
            <person name="Jeske O."/>
            <person name="Meyerdierks A."/>
            <person name="Storesund J.E."/>
            <person name="Kallscheuer N."/>
            <person name="Luecker S."/>
            <person name="Lage O.M."/>
            <person name="Pohl T."/>
            <person name="Merkel B.J."/>
            <person name="Hornburger P."/>
            <person name="Mueller R.-W."/>
            <person name="Bruemmer F."/>
            <person name="Labrenz M."/>
            <person name="Spormann A.M."/>
            <person name="Op Den Camp H."/>
            <person name="Overmann J."/>
            <person name="Amann R."/>
            <person name="Jetten M.S.M."/>
            <person name="Mascher T."/>
            <person name="Medema M.H."/>
            <person name="Devos D.P."/>
            <person name="Kaster A.-K."/>
            <person name="Ovreas L."/>
            <person name="Rohde M."/>
            <person name="Galperin M.Y."/>
            <person name="Jogler C."/>
        </authorList>
    </citation>
    <scope>NUCLEOTIDE SEQUENCE [LARGE SCALE GENOMIC DNA]</scope>
    <source>
        <strain evidence="2 3">Enr8</strain>
    </source>
</reference>
<protein>
    <submittedName>
        <fullName evidence="2">Uncharacterized protein</fullName>
    </submittedName>
</protein>
<dbReference type="RefSeq" id="WP_146435132.1">
    <property type="nucleotide sequence ID" value="NZ_SJPF01000005.1"/>
</dbReference>
<dbReference type="Proteomes" id="UP000318878">
    <property type="component" value="Unassembled WGS sequence"/>
</dbReference>
<name>A0A5C5UY90_9BACT</name>
<keyword evidence="3" id="KW-1185">Reference proteome</keyword>
<gene>
    <name evidence="2" type="ORF">Enr8_41240</name>
</gene>
<sequence>MTTPQPSTPDPQPLSSNVRSILSLALIPYLFGLWVLLSCPLGNEYMSGLHRRLGGLFQSTMGEMLGISVTGSPYYVHSGDPFSDDHLLELEVTEGPGKGETIVFNDAFVSGSQAETRLRTLAAFIAVQARMGEDGIPAQFAKSLAAQAFADSGAKRGVFRVRRHMFQPMELEVGAATDPNALGYFEQIYEADVWLDRDGQVQVLKRDSLEHVAPAVESQS</sequence>
<dbReference type="OrthoDB" id="272047at2"/>
<evidence type="ECO:0000313" key="2">
    <source>
        <dbReference type="EMBL" id="TWT30603.1"/>
    </source>
</evidence>
<keyword evidence="1" id="KW-1133">Transmembrane helix</keyword>
<keyword evidence="1" id="KW-0812">Transmembrane</keyword>
<proteinExistence type="predicted"/>
<organism evidence="2 3">
    <name type="scientific">Blastopirellula retiformator</name>
    <dbReference type="NCBI Taxonomy" id="2527970"/>
    <lineage>
        <taxon>Bacteria</taxon>
        <taxon>Pseudomonadati</taxon>
        <taxon>Planctomycetota</taxon>
        <taxon>Planctomycetia</taxon>
        <taxon>Pirellulales</taxon>
        <taxon>Pirellulaceae</taxon>
        <taxon>Blastopirellula</taxon>
    </lineage>
</organism>
<dbReference type="EMBL" id="SJPF01000005">
    <property type="protein sequence ID" value="TWT30603.1"/>
    <property type="molecule type" value="Genomic_DNA"/>
</dbReference>
<evidence type="ECO:0000313" key="3">
    <source>
        <dbReference type="Proteomes" id="UP000318878"/>
    </source>
</evidence>
<dbReference type="AlphaFoldDB" id="A0A5C5UY90"/>
<evidence type="ECO:0000256" key="1">
    <source>
        <dbReference type="SAM" id="Phobius"/>
    </source>
</evidence>
<comment type="caution">
    <text evidence="2">The sequence shown here is derived from an EMBL/GenBank/DDBJ whole genome shotgun (WGS) entry which is preliminary data.</text>
</comment>
<feature type="transmembrane region" description="Helical" evidence="1">
    <location>
        <begin position="20"/>
        <end position="42"/>
    </location>
</feature>
<accession>A0A5C5UY90</accession>